<feature type="binding site" evidence="6">
    <location>
        <position position="723"/>
    </location>
    <ligand>
        <name>Mn(2+)</name>
        <dbReference type="ChEBI" id="CHEBI:29035"/>
        <label>1</label>
    </ligand>
</feature>
<organism evidence="4 5">
    <name type="scientific">Clostridium isatidis</name>
    <dbReference type="NCBI Taxonomy" id="182773"/>
    <lineage>
        <taxon>Bacteria</taxon>
        <taxon>Bacillati</taxon>
        <taxon>Bacillota</taxon>
        <taxon>Clostridia</taxon>
        <taxon>Eubacteriales</taxon>
        <taxon>Clostridiaceae</taxon>
        <taxon>Clostridium</taxon>
    </lineage>
</organism>
<dbReference type="PROSITE" id="PS50822">
    <property type="entry name" value="PIWI"/>
    <property type="match status" value="1"/>
</dbReference>
<dbReference type="RefSeq" id="WP_119866036.1">
    <property type="nucleotide sequence ID" value="NZ_CP016786.1"/>
</dbReference>
<dbReference type="SMART" id="SM00950">
    <property type="entry name" value="Piwi"/>
    <property type="match status" value="1"/>
</dbReference>
<feature type="binding site" evidence="6">
    <location>
        <position position="537"/>
    </location>
    <ligand>
        <name>Mn(2+)</name>
        <dbReference type="ChEBI" id="CHEBI:29035"/>
        <label>1</label>
    </ligand>
</feature>
<feature type="binding site" evidence="6">
    <location>
        <position position="744"/>
    </location>
    <ligand>
        <name>Mn(2+)</name>
        <dbReference type="ChEBI" id="CHEBI:29035"/>
        <label>2</label>
    </ligand>
</feature>
<gene>
    <name evidence="4" type="ORF">BEN51_10515</name>
</gene>
<dbReference type="Proteomes" id="UP000264883">
    <property type="component" value="Chromosome"/>
</dbReference>
<keyword evidence="5" id="KW-1185">Reference proteome</keyword>
<accession>A0A343JEE2</accession>
<dbReference type="InterPro" id="IPR036397">
    <property type="entry name" value="RNaseH_sf"/>
</dbReference>
<comment type="similarity">
    <text evidence="1">Belongs to the argonaute family. Long pAgo subfamily.</text>
</comment>
<evidence type="ECO:0007829" key="6">
    <source>
        <dbReference type="PDB" id="9JHL"/>
    </source>
</evidence>
<reference evidence="4 5" key="1">
    <citation type="submission" date="2016-08" db="EMBL/GenBank/DDBJ databases">
        <title>Complete Genome Sequence Of The Indigo Reducing Clostridium isatidis DSM15098.</title>
        <authorList>
            <person name="Little G.T."/>
            <person name="Minton N.P."/>
        </authorList>
    </citation>
    <scope>NUCLEOTIDE SEQUENCE [LARGE SCALE GENOMIC DNA]</scope>
    <source>
        <strain evidence="4 5">DSM 15098</strain>
    </source>
</reference>
<proteinExistence type="evidence at protein level"/>
<dbReference type="SUPFAM" id="SSF53098">
    <property type="entry name" value="Ribonuclease H-like"/>
    <property type="match status" value="1"/>
</dbReference>
<dbReference type="OrthoDB" id="6297894at2"/>
<dbReference type="InterPro" id="IPR012337">
    <property type="entry name" value="RNaseH-like_sf"/>
</dbReference>
<dbReference type="GO" id="GO:0003676">
    <property type="term" value="F:nucleic acid binding"/>
    <property type="evidence" value="ECO:0007669"/>
    <property type="project" value="InterPro"/>
</dbReference>
<dbReference type="Gene3D" id="3.40.50.2300">
    <property type="match status" value="1"/>
</dbReference>
<dbReference type="PANTHER" id="PTHR22891">
    <property type="entry name" value="EUKARYOTIC TRANSLATION INITIATION FACTOR 2C"/>
    <property type="match status" value="1"/>
</dbReference>
<evidence type="ECO:0000313" key="4">
    <source>
        <dbReference type="EMBL" id="ASW43900.1"/>
    </source>
</evidence>
<evidence type="ECO:0000256" key="2">
    <source>
        <dbReference type="ARBA" id="ARBA00035032"/>
    </source>
</evidence>
<reference evidence="6" key="2">
    <citation type="submission" date="2024-09" db="PDB data bank">
        <title>Dimeric state and novel nucleotide-binding pocket drive CpAgo-mediated DNA cleavage.</title>
        <authorList>
            <person name="Liu Y."/>
            <person name="Li S."/>
            <person name="Zhang K."/>
        </authorList>
    </citation>
    <scope>STRUCTURE BY ELECTRON MICROSCOPY (2.86 ANGSTROMS) IN COMPLEX WITH MN(2+)</scope>
</reference>
<dbReference type="SMR" id="A0A343JEE2"/>
<evidence type="ECO:0000313" key="5">
    <source>
        <dbReference type="Proteomes" id="UP000264883"/>
    </source>
</evidence>
<keyword evidence="6" id="KW-0002">3D-structure</keyword>
<dbReference type="PDB" id="9JHL">
    <property type="method" value="EM"/>
    <property type="resolution" value="2.86 A"/>
    <property type="chains" value="A/B=1-744"/>
</dbReference>
<sequence>MENLTIEAFKGIGYIKPLKFYEYSIVPKCEIDNIHKILGQARYKMHSYNNFKAVFVKNHKLYALEKLSIPKMDNMEINFNKSTELGIENNLDIYKEVVIYYINNSLRQVRNKFGYKKYITKYTDEIICNTIIDRDLSEKYQTQNGIYFKRKFKINPEVLKNGEVILYISCSSDFSTQKTIFDFINEKKDIIGLTVKNKWSNIKGTGEIVEISDRRVGEVSPELGVNLIEYYKNMNQAYRVNQFTEEDKNANVIKVKTGKKIYEFIPHSLEPIITREYLKKYDPNFSIKIEPLLKMEMSYRYVTLKSFINDIGSIKELNDIKFIASYFDDVSKLGYSKGIIEEPILLSANGIIKNKINVFSKGFYKISKQKVNFGVIYPEGEEIETQKTIRAIFDFLKEGKYHKEENKYIKKNLLYLNFDKKECIYEEYKAGDIIDYKKAALRLKEYSSLSFIIAIIPNIEDDENENPYNPFKRVWAELGIPSQMVSLKTAERFVNSTSKTELYYLHNIALGILGKIGGVPWGISNMPGDIDCFIGLDVGTREKGIHNPACSVVFDKYGELINYYKPTIPQSGEIIQTEILQEIFDKILLSYEEKYGRYPKNIMIHRDGFSREDLDWYKNYFDKKSIDFTIVEIKKNIPLKIAEIKNGEVKNPKAGSYILKEDKAYLITTDIRENLGSPRPLKIEKIYGKAEMMTILKQIYFLANVHVGSTKALRLPITVGYADKICKAIDFIPSGVLDNRLFFL</sequence>
<dbReference type="InterPro" id="IPR003165">
    <property type="entry name" value="Piwi"/>
</dbReference>
<dbReference type="AlphaFoldDB" id="A0A343JEE2"/>
<protein>
    <recommendedName>
        <fullName evidence="2">Protein argonaute</fullName>
    </recommendedName>
</protein>
<keyword evidence="6" id="KW-0479">Metal-binding</keyword>
<dbReference type="KEGG" id="cia:BEN51_10515"/>
<dbReference type="EMBL" id="CP016786">
    <property type="protein sequence ID" value="ASW43900.1"/>
    <property type="molecule type" value="Genomic_DNA"/>
</dbReference>
<evidence type="ECO:0000259" key="3">
    <source>
        <dbReference type="PROSITE" id="PS50822"/>
    </source>
</evidence>
<evidence type="ECO:0000256" key="1">
    <source>
        <dbReference type="ARBA" id="ARBA00035012"/>
    </source>
</evidence>
<dbReference type="Pfam" id="PF02171">
    <property type="entry name" value="Piwi"/>
    <property type="match status" value="1"/>
</dbReference>
<name>A0A343JEE2_9CLOT</name>
<dbReference type="Gene3D" id="3.30.420.10">
    <property type="entry name" value="Ribonuclease H-like superfamily/Ribonuclease H"/>
    <property type="match status" value="1"/>
</dbReference>
<feature type="domain" description="Piwi" evidence="3">
    <location>
        <begin position="451"/>
        <end position="734"/>
    </location>
</feature>